<accession>T0GU69</accession>
<sequence>MEDKFLNKIKTSFNLKALFEFQRVFEKKITKIFVLVTNLEIFHSIQLKSV</sequence>
<comment type="caution">
    <text evidence="1">The sequence shown here is derived from an EMBL/GenBank/DDBJ whole genome shotgun (WGS) entry which is preliminary data.</text>
</comment>
<gene>
    <name evidence="1" type="ORF">LEP1GSC059_3438</name>
</gene>
<dbReference type="AlphaFoldDB" id="T0GU69"/>
<dbReference type="EMBL" id="AKWY02000024">
    <property type="protein sequence ID" value="EQA70901.1"/>
    <property type="molecule type" value="Genomic_DNA"/>
</dbReference>
<evidence type="ECO:0000313" key="1">
    <source>
        <dbReference type="EMBL" id="EQA70901.1"/>
    </source>
</evidence>
<protein>
    <submittedName>
        <fullName evidence="1">Uncharacterized protein</fullName>
    </submittedName>
</protein>
<dbReference type="Proteomes" id="UP000015442">
    <property type="component" value="Unassembled WGS sequence"/>
</dbReference>
<organism evidence="1 2">
    <name type="scientific">Leptospira noguchii serovar Panama str. CZ214</name>
    <dbReference type="NCBI Taxonomy" id="1001595"/>
    <lineage>
        <taxon>Bacteria</taxon>
        <taxon>Pseudomonadati</taxon>
        <taxon>Spirochaetota</taxon>
        <taxon>Spirochaetia</taxon>
        <taxon>Leptospirales</taxon>
        <taxon>Leptospiraceae</taxon>
        <taxon>Leptospira</taxon>
    </lineage>
</organism>
<proteinExistence type="predicted"/>
<reference evidence="1 2" key="1">
    <citation type="submission" date="2013-05" db="EMBL/GenBank/DDBJ databases">
        <authorList>
            <person name="Harkins D.M."/>
            <person name="Durkin A.S."/>
            <person name="Brinkac L.M."/>
            <person name="Haft D.H."/>
            <person name="Selengut J.D."/>
            <person name="Sanka R."/>
            <person name="DePew J."/>
            <person name="Purushe J."/>
            <person name="Hartskeerl R.A."/>
            <person name="Ahmed A."/>
            <person name="van der Linden H."/>
            <person name="Goris M.G.A."/>
            <person name="Vinetz J.M."/>
            <person name="Sutton G.G."/>
            <person name="Nierman W.C."/>
            <person name="Fouts D.E."/>
        </authorList>
    </citation>
    <scope>NUCLEOTIDE SEQUENCE [LARGE SCALE GENOMIC DNA]</scope>
    <source>
        <strain evidence="1 2">CZ214</strain>
    </source>
</reference>
<evidence type="ECO:0000313" key="2">
    <source>
        <dbReference type="Proteomes" id="UP000015442"/>
    </source>
</evidence>
<name>T0GU69_9LEPT</name>